<feature type="compositionally biased region" description="Basic and acidic residues" evidence="1">
    <location>
        <begin position="238"/>
        <end position="252"/>
    </location>
</feature>
<proteinExistence type="predicted"/>
<dbReference type="KEGG" id="apre:CNX65_13115"/>
<accession>A0A290Z544</accession>
<sequence length="286" mass="32018">MSQQEGQGQAGCALDWVGGKLLTVAPPGWAVMDLKVLFAADVEDFVFATVLGDGSLLPVEMPEEVRAPFVGLRHLLHEPGAGTWFSIRFTMTPPDHYRVDFNFDVDPVWDPPLDPAVLADDLLRWPRTPENTPRWALETMGVEPPALPDRVDYEEQANQVKRVTDQLRQVLPAGWGYVQVQFREIGHHAEVAALVQNAVGAVVQWNPPRAVAERFRELRTMTRRTEHGPWFSAKVELSGDGREKVSTNRTEEPTWVDPPSDEAYLVELGLPGSERAPDWLRARSVS</sequence>
<keyword evidence="3" id="KW-1185">Reference proteome</keyword>
<feature type="region of interest" description="Disordered" evidence="1">
    <location>
        <begin position="238"/>
        <end position="259"/>
    </location>
</feature>
<dbReference type="EMBL" id="CP023445">
    <property type="protein sequence ID" value="ATE54114.1"/>
    <property type="molecule type" value="Genomic_DNA"/>
</dbReference>
<organism evidence="2 3">
    <name type="scientific">Actinosynnema pretiosum</name>
    <dbReference type="NCBI Taxonomy" id="42197"/>
    <lineage>
        <taxon>Bacteria</taxon>
        <taxon>Bacillati</taxon>
        <taxon>Actinomycetota</taxon>
        <taxon>Actinomycetes</taxon>
        <taxon>Pseudonocardiales</taxon>
        <taxon>Pseudonocardiaceae</taxon>
        <taxon>Actinosynnema</taxon>
    </lineage>
</organism>
<dbReference type="AlphaFoldDB" id="A0A290Z544"/>
<dbReference type="Proteomes" id="UP000218505">
    <property type="component" value="Chromosome"/>
</dbReference>
<evidence type="ECO:0000256" key="1">
    <source>
        <dbReference type="SAM" id="MobiDB-lite"/>
    </source>
</evidence>
<dbReference type="InterPro" id="IPR036170">
    <property type="entry name" value="YezG-like_sf"/>
</dbReference>
<reference evidence="2" key="1">
    <citation type="submission" date="2017-09" db="EMBL/GenBank/DDBJ databases">
        <title>Complete Genome Sequence of ansamitocin-producing Bacterium Actinosynnema pretiosum X47.</title>
        <authorList>
            <person name="Cao G."/>
            <person name="Zong G."/>
            <person name="Zhong C."/>
            <person name="Fu J."/>
        </authorList>
    </citation>
    <scope>NUCLEOTIDE SEQUENCE [LARGE SCALE GENOMIC DNA]</scope>
    <source>
        <strain evidence="2">X47</strain>
    </source>
</reference>
<gene>
    <name evidence="2" type="ORF">CNX65_13115</name>
</gene>
<dbReference type="SUPFAM" id="SSF160424">
    <property type="entry name" value="BH3703-like"/>
    <property type="match status" value="2"/>
</dbReference>
<evidence type="ECO:0000313" key="3">
    <source>
        <dbReference type="Proteomes" id="UP000218505"/>
    </source>
</evidence>
<protein>
    <submittedName>
        <fullName evidence="2">Uncharacterized protein</fullName>
    </submittedName>
</protein>
<evidence type="ECO:0000313" key="2">
    <source>
        <dbReference type="EMBL" id="ATE54114.1"/>
    </source>
</evidence>
<name>A0A290Z544_9PSEU</name>